<dbReference type="InterPro" id="IPR003673">
    <property type="entry name" value="CoA-Trfase_fam_III"/>
</dbReference>
<name>A0ABT1P4D8_9GAMM</name>
<dbReference type="Gene3D" id="3.40.50.10540">
    <property type="entry name" value="Crotonobetainyl-coa:carnitine coa-transferase, domain 1"/>
    <property type="match status" value="1"/>
</dbReference>
<organism evidence="2 3">
    <name type="scientific">Microbulbifer elongatus</name>
    <dbReference type="NCBI Taxonomy" id="86173"/>
    <lineage>
        <taxon>Bacteria</taxon>
        <taxon>Pseudomonadati</taxon>
        <taxon>Pseudomonadota</taxon>
        <taxon>Gammaproteobacteria</taxon>
        <taxon>Cellvibrionales</taxon>
        <taxon>Microbulbiferaceae</taxon>
        <taxon>Microbulbifer</taxon>
    </lineage>
</organism>
<accession>A0ABT1P4D8</accession>
<protein>
    <submittedName>
        <fullName evidence="2">CoA transferase</fullName>
    </submittedName>
</protein>
<dbReference type="GO" id="GO:0016740">
    <property type="term" value="F:transferase activity"/>
    <property type="evidence" value="ECO:0007669"/>
    <property type="project" value="UniProtKB-KW"/>
</dbReference>
<dbReference type="InterPro" id="IPR050483">
    <property type="entry name" value="CoA-transferase_III_domain"/>
</dbReference>
<evidence type="ECO:0000256" key="1">
    <source>
        <dbReference type="ARBA" id="ARBA00022679"/>
    </source>
</evidence>
<keyword evidence="1 2" id="KW-0808">Transferase</keyword>
<keyword evidence="3" id="KW-1185">Reference proteome</keyword>
<evidence type="ECO:0000313" key="3">
    <source>
        <dbReference type="Proteomes" id="UP001205566"/>
    </source>
</evidence>
<evidence type="ECO:0000313" key="2">
    <source>
        <dbReference type="EMBL" id="MCQ3830402.1"/>
    </source>
</evidence>
<gene>
    <name evidence="2" type="ORF">HXX02_13185</name>
</gene>
<dbReference type="Proteomes" id="UP001205566">
    <property type="component" value="Unassembled WGS sequence"/>
</dbReference>
<dbReference type="Gene3D" id="3.30.1540.10">
    <property type="entry name" value="formyl-coa transferase, domain 3"/>
    <property type="match status" value="1"/>
</dbReference>
<dbReference type="PANTHER" id="PTHR48207:SF4">
    <property type="entry name" value="BLL6097 PROTEIN"/>
    <property type="match status" value="1"/>
</dbReference>
<dbReference type="PANTHER" id="PTHR48207">
    <property type="entry name" value="SUCCINATE--HYDROXYMETHYLGLUTARATE COA-TRANSFERASE"/>
    <property type="match status" value="1"/>
</dbReference>
<dbReference type="SUPFAM" id="SSF89796">
    <property type="entry name" value="CoA-transferase family III (CaiB/BaiF)"/>
    <property type="match status" value="1"/>
</dbReference>
<dbReference type="EMBL" id="JACASI010000034">
    <property type="protein sequence ID" value="MCQ3830402.1"/>
    <property type="molecule type" value="Genomic_DNA"/>
</dbReference>
<comment type="caution">
    <text evidence="2">The sequence shown here is derived from an EMBL/GenBank/DDBJ whole genome shotgun (WGS) entry which is preliminary data.</text>
</comment>
<proteinExistence type="predicted"/>
<dbReference type="InterPro" id="IPR044855">
    <property type="entry name" value="CoA-Trfase_III_dom3_sf"/>
</dbReference>
<dbReference type="Pfam" id="PF02515">
    <property type="entry name" value="CoA_transf_3"/>
    <property type="match status" value="1"/>
</dbReference>
<reference evidence="2" key="1">
    <citation type="thesis" date="2020" institute="Technische Universitat Dresden" country="Dresden, Germany">
        <title>The Agarolytic System of Microbulbifer elongatus PORT2, Isolated from Batu Karas, Pangandaran West Java Indonesia.</title>
        <authorList>
            <person name="Anggraeni S.R."/>
        </authorList>
    </citation>
    <scope>NUCLEOTIDE SEQUENCE</scope>
    <source>
        <strain evidence="2">PORT2</strain>
    </source>
</reference>
<sequence>MSQIQKPLAGMLVLDFSQFLSGPSAALRLADLGARVIKIERPERGEDGRNLYLSDCVLEGESTLFHAINRDKESYCVDLKDPAQREELNTLIRKADILIANFRPGVMQRLELHYDHVKAINPRIIYGEITGYGDTGPWAERPGQDLLLQALSGLSWLSGSRDDGPVAMGVPVADIFTGAQLVQGILAAAFAREFTGEGSLVQISMLEAMLDFQFEPLTIALQDPQQTIERAAVNGAHALVAGAYGFYQTNDGYIALSMGRVEDLARLLDCPALQPYCDPALAFTERDAIKQILADHLPSQSTAHWLSLLEPADIWCAEVLDWNQLLAHDGFKTLDMLQSLPMSGGSQLTTSRCPIRIDEQCLWGRNPAPKLGQHQGAINNEIKDER</sequence>
<dbReference type="RefSeq" id="WP_255875344.1">
    <property type="nucleotide sequence ID" value="NZ_JACASI010000034.1"/>
</dbReference>
<dbReference type="InterPro" id="IPR023606">
    <property type="entry name" value="CoA-Trfase_III_dom_1_sf"/>
</dbReference>